<dbReference type="AlphaFoldDB" id="E0XXD6"/>
<protein>
    <recommendedName>
        <fullName evidence="1">Co-chaperone DjlA N-terminal domain-containing protein</fullName>
    </recommendedName>
</protein>
<dbReference type="Gene3D" id="1.10.3680.10">
    <property type="entry name" value="TerB-like"/>
    <property type="match status" value="1"/>
</dbReference>
<sequence length="135" mass="15156">MDRKEFLDILSIMNHMAHADGQMHPVEKKVLIAVFKAAKVTPEEQKLIQGRSSLEEMIDEIKTDDAKTGLVDMMALVAGADGVFEEEEKLLIKKVMKRVGITPEEHTYFQDENNLDIALVRSNAKKILQSITSSS</sequence>
<reference evidence="2" key="1">
    <citation type="journal article" date="2011" name="Environ. Microbiol.">
        <title>Time-series analyses of Monterey Bay coastal microbial picoplankton using a 'genome proxy' microarray.</title>
        <authorList>
            <person name="Rich V.I."/>
            <person name="Pham V.D."/>
            <person name="Eppley J."/>
            <person name="Shi Y."/>
            <person name="DeLong E.F."/>
        </authorList>
    </citation>
    <scope>NUCLEOTIDE SEQUENCE</scope>
</reference>
<dbReference type="EMBL" id="GU474909">
    <property type="protein sequence ID" value="ADI19077.1"/>
    <property type="molecule type" value="Genomic_DNA"/>
</dbReference>
<name>E0XXD6_9DELT</name>
<dbReference type="Pfam" id="PF05099">
    <property type="entry name" value="TerB"/>
    <property type="match status" value="1"/>
</dbReference>
<dbReference type="InterPro" id="IPR007791">
    <property type="entry name" value="DjlA_N"/>
</dbReference>
<feature type="domain" description="Co-chaperone DjlA N-terminal" evidence="1">
    <location>
        <begin position="9"/>
        <end position="105"/>
    </location>
</feature>
<proteinExistence type="predicted"/>
<dbReference type="SUPFAM" id="SSF158682">
    <property type="entry name" value="TerB-like"/>
    <property type="match status" value="1"/>
</dbReference>
<dbReference type="InterPro" id="IPR029024">
    <property type="entry name" value="TerB-like"/>
</dbReference>
<accession>E0XXD6</accession>
<evidence type="ECO:0000313" key="2">
    <source>
        <dbReference type="EMBL" id="ADI19077.1"/>
    </source>
</evidence>
<dbReference type="CDD" id="cd07177">
    <property type="entry name" value="terB_like"/>
    <property type="match status" value="1"/>
</dbReference>
<organism evidence="2">
    <name type="scientific">uncultured delta proteobacterium HF0070_15B21</name>
    <dbReference type="NCBI Taxonomy" id="710825"/>
    <lineage>
        <taxon>Bacteria</taxon>
        <taxon>Deltaproteobacteria</taxon>
        <taxon>environmental samples</taxon>
    </lineage>
</organism>
<evidence type="ECO:0000259" key="1">
    <source>
        <dbReference type="Pfam" id="PF05099"/>
    </source>
</evidence>